<reference evidence="2 3" key="1">
    <citation type="submission" date="2020-08" db="EMBL/GenBank/DDBJ databases">
        <title>Amycolatopsis sp. nov. DR6-1 isolated from Dendrobium heterocarpum.</title>
        <authorList>
            <person name="Tedsree N."/>
            <person name="Kuncharoen N."/>
            <person name="Likhitwitayawuid K."/>
            <person name="Tanasupawat S."/>
        </authorList>
    </citation>
    <scope>NUCLEOTIDE SEQUENCE [LARGE SCALE GENOMIC DNA]</scope>
    <source>
        <strain evidence="2 3">DR6-1</strain>
    </source>
</reference>
<keyword evidence="3" id="KW-1185">Reference proteome</keyword>
<dbReference type="AlphaFoldDB" id="A0A7W3ZA46"/>
<dbReference type="EMBL" id="JACGZW010000003">
    <property type="protein sequence ID" value="MBB1153522.1"/>
    <property type="molecule type" value="Genomic_DNA"/>
</dbReference>
<feature type="compositionally biased region" description="Acidic residues" evidence="1">
    <location>
        <begin position="98"/>
        <end position="109"/>
    </location>
</feature>
<organism evidence="2 3">
    <name type="scientific">Amycolatopsis dendrobii</name>
    <dbReference type="NCBI Taxonomy" id="2760662"/>
    <lineage>
        <taxon>Bacteria</taxon>
        <taxon>Bacillati</taxon>
        <taxon>Actinomycetota</taxon>
        <taxon>Actinomycetes</taxon>
        <taxon>Pseudonocardiales</taxon>
        <taxon>Pseudonocardiaceae</taxon>
        <taxon>Amycolatopsis</taxon>
    </lineage>
</organism>
<dbReference type="Proteomes" id="UP000526734">
    <property type="component" value="Unassembled WGS sequence"/>
</dbReference>
<evidence type="ECO:0000313" key="2">
    <source>
        <dbReference type="EMBL" id="MBB1153522.1"/>
    </source>
</evidence>
<sequence>MKKLQGWDAYVADAKTGDEDRSIELPLTPDESYVIQYPTRRQGRKIRAAQDSGDMDALLVALLGDEAGRRVAELSEDEPAYVLDLFLIDVMRKFGFIDEDETEDDDETQVTEGKSPDPAVSTPEHSPPRAKSDAA</sequence>
<protein>
    <recommendedName>
        <fullName evidence="4">Tail assembly chaperone</fullName>
    </recommendedName>
</protein>
<evidence type="ECO:0000256" key="1">
    <source>
        <dbReference type="SAM" id="MobiDB-lite"/>
    </source>
</evidence>
<dbReference type="RefSeq" id="WP_182890643.1">
    <property type="nucleotide sequence ID" value="NZ_JACGZW010000003.1"/>
</dbReference>
<accession>A0A7W3ZA46</accession>
<proteinExistence type="predicted"/>
<feature type="region of interest" description="Disordered" evidence="1">
    <location>
        <begin position="98"/>
        <end position="135"/>
    </location>
</feature>
<feature type="compositionally biased region" description="Basic and acidic residues" evidence="1">
    <location>
        <begin position="126"/>
        <end position="135"/>
    </location>
</feature>
<name>A0A7W3ZA46_9PSEU</name>
<comment type="caution">
    <text evidence="2">The sequence shown here is derived from an EMBL/GenBank/DDBJ whole genome shotgun (WGS) entry which is preliminary data.</text>
</comment>
<evidence type="ECO:0000313" key="3">
    <source>
        <dbReference type="Proteomes" id="UP000526734"/>
    </source>
</evidence>
<evidence type="ECO:0008006" key="4">
    <source>
        <dbReference type="Google" id="ProtNLM"/>
    </source>
</evidence>
<gene>
    <name evidence="2" type="ORF">H4281_10315</name>
</gene>